<dbReference type="SUPFAM" id="SSF53335">
    <property type="entry name" value="S-adenosyl-L-methionine-dependent methyltransferases"/>
    <property type="match status" value="1"/>
</dbReference>
<dbReference type="EMBL" id="BRYA01000709">
    <property type="protein sequence ID" value="GMI30378.1"/>
    <property type="molecule type" value="Genomic_DNA"/>
</dbReference>
<evidence type="ECO:0000256" key="7">
    <source>
        <dbReference type="ARBA" id="ARBA00047841"/>
    </source>
</evidence>
<keyword evidence="4" id="KW-0808">Transferase</keyword>
<dbReference type="CDD" id="cd02440">
    <property type="entry name" value="AdoMet_MTases"/>
    <property type="match status" value="1"/>
</dbReference>
<dbReference type="InterPro" id="IPR001303">
    <property type="entry name" value="Aldolase_II/adducin_N"/>
</dbReference>
<proteinExistence type="predicted"/>
<dbReference type="EC" id="2.1.1.103" evidence="5"/>
<dbReference type="InterPro" id="IPR013216">
    <property type="entry name" value="Methyltransf_11"/>
</dbReference>
<accession>A0A9W7L4Y4</accession>
<dbReference type="PANTHER" id="PTHR44307:SF2">
    <property type="entry name" value="PHOSPHOETHANOLAMINE METHYLTRANSFERASE ISOFORM X1"/>
    <property type="match status" value="1"/>
</dbReference>
<gene>
    <name evidence="9" type="ORF">TrCOL_g10467</name>
</gene>
<evidence type="ECO:0000259" key="8">
    <source>
        <dbReference type="SMART" id="SM01007"/>
    </source>
</evidence>
<evidence type="ECO:0000313" key="9">
    <source>
        <dbReference type="EMBL" id="GMI30378.1"/>
    </source>
</evidence>
<protein>
    <recommendedName>
        <fullName evidence="5">phosphoethanolamine N-methyltransferase</fullName>
        <ecNumber evidence="5">2.1.1.103</ecNumber>
    </recommendedName>
</protein>
<dbReference type="SMART" id="SM01007">
    <property type="entry name" value="Aldolase_II"/>
    <property type="match status" value="1"/>
</dbReference>
<evidence type="ECO:0000256" key="5">
    <source>
        <dbReference type="ARBA" id="ARBA00035674"/>
    </source>
</evidence>
<dbReference type="GO" id="GO:0032259">
    <property type="term" value="P:methylation"/>
    <property type="evidence" value="ECO:0007669"/>
    <property type="project" value="UniProtKB-KW"/>
</dbReference>
<dbReference type="Pfam" id="PF00596">
    <property type="entry name" value="Aldolase_II"/>
    <property type="match status" value="1"/>
</dbReference>
<keyword evidence="10" id="KW-1185">Reference proteome</keyword>
<comment type="pathway">
    <text evidence="2">Lipid metabolism.</text>
</comment>
<comment type="pathway">
    <text evidence="1">Phospholipid metabolism; phosphatidylcholine biosynthesis.</text>
</comment>
<dbReference type="Gene3D" id="3.40.225.10">
    <property type="entry name" value="Class II aldolase/adducin N-terminal domain"/>
    <property type="match status" value="1"/>
</dbReference>
<dbReference type="Pfam" id="PF08241">
    <property type="entry name" value="Methyltransf_11"/>
    <property type="match status" value="1"/>
</dbReference>
<dbReference type="AlphaFoldDB" id="A0A9W7L4Y4"/>
<organism evidence="9 10">
    <name type="scientific">Triparma columacea</name>
    <dbReference type="NCBI Taxonomy" id="722753"/>
    <lineage>
        <taxon>Eukaryota</taxon>
        <taxon>Sar</taxon>
        <taxon>Stramenopiles</taxon>
        <taxon>Ochrophyta</taxon>
        <taxon>Bolidophyceae</taxon>
        <taxon>Parmales</taxon>
        <taxon>Triparmaceae</taxon>
        <taxon>Triparma</taxon>
    </lineage>
</organism>
<dbReference type="GO" id="GO:0000234">
    <property type="term" value="F:phosphoethanolamine N-methyltransferase activity"/>
    <property type="evidence" value="ECO:0007669"/>
    <property type="project" value="UniProtKB-EC"/>
</dbReference>
<dbReference type="Gene3D" id="3.40.50.150">
    <property type="entry name" value="Vaccinia Virus protein VP39"/>
    <property type="match status" value="1"/>
</dbReference>
<evidence type="ECO:0000313" key="10">
    <source>
        <dbReference type="Proteomes" id="UP001165065"/>
    </source>
</evidence>
<dbReference type="InterPro" id="IPR036409">
    <property type="entry name" value="Aldolase_II/adducin_N_sf"/>
</dbReference>
<comment type="catalytic activity">
    <reaction evidence="7">
        <text>N-methylethanolamine phosphate + S-adenosyl-L-methionine = N,N-dimethylethanolamine phosphate + S-adenosyl-L-homocysteine + H(+)</text>
        <dbReference type="Rhea" id="RHEA:25321"/>
        <dbReference type="ChEBI" id="CHEBI:15378"/>
        <dbReference type="ChEBI" id="CHEBI:57781"/>
        <dbReference type="ChEBI" id="CHEBI:57856"/>
        <dbReference type="ChEBI" id="CHEBI:58641"/>
        <dbReference type="ChEBI" id="CHEBI:59789"/>
        <dbReference type="EC" id="2.1.1.103"/>
    </reaction>
    <physiologicalReaction direction="left-to-right" evidence="7">
        <dbReference type="Rhea" id="RHEA:25322"/>
    </physiologicalReaction>
</comment>
<evidence type="ECO:0000256" key="1">
    <source>
        <dbReference type="ARBA" id="ARBA00004969"/>
    </source>
</evidence>
<comment type="caution">
    <text evidence="9">The sequence shown here is derived from an EMBL/GenBank/DDBJ whole genome shotgun (WGS) entry which is preliminary data.</text>
</comment>
<evidence type="ECO:0000256" key="3">
    <source>
        <dbReference type="ARBA" id="ARBA00022603"/>
    </source>
</evidence>
<feature type="domain" description="Class II aldolase/adducin N-terminal" evidence="8">
    <location>
        <begin position="296"/>
        <end position="476"/>
    </location>
</feature>
<evidence type="ECO:0000256" key="6">
    <source>
        <dbReference type="ARBA" id="ARBA00047619"/>
    </source>
</evidence>
<evidence type="ECO:0000256" key="2">
    <source>
        <dbReference type="ARBA" id="ARBA00005189"/>
    </source>
</evidence>
<name>A0A9W7L4Y4_9STRA</name>
<sequence length="519" mass="57584">MAQHTTNNKKEGEVESDIHKSLTSSQYDYKNIFMHECCFGEGFTSSIGLSTTTEFISMLNLPKHGPTPMLKLPKHGSTPIKVLNVGSGTGGGAFYFAREYGAIVTAIDVNTNNIELAKQRIPSDLTHLVNFIVGDVMDMDYPEESFDVIYSSGTLQHVPYEMKQTLWKRWNKWIKHDGHLLMMEMGCGEGDVSDEMKTYMEKNKYALLSPTSYESLTKDAGFFNVNCQDRTFQYCQLTRRGIARIDKESFDKEFGVQKRVELVKILEEKVDMCLRGDMTYVLLHARKRPSYYEEREKVLKACMGCYEGGLVMGTDGNVSVRIKGTDLMAIKGSGIPYDKLTARDIVICKLDGTRIKGEKKPSSEVGLHSGIYRARQDVNGIVHTHSVNASILACARKDIPTFHYTVAEIAGDTDVIKCAEYHTYGTPALADAVVEAIGKGGKGCLMANHGQATCGKGLEEALYKALRMENLCMQYVRLLSIGGGVVLGKKDMDDCRERNKTYGQVEEGEGTGHGIGCCN</sequence>
<reference evidence="10" key="1">
    <citation type="journal article" date="2023" name="Commun. Biol.">
        <title>Genome analysis of Parmales, the sister group of diatoms, reveals the evolutionary specialization of diatoms from phago-mixotrophs to photoautotrophs.</title>
        <authorList>
            <person name="Ban H."/>
            <person name="Sato S."/>
            <person name="Yoshikawa S."/>
            <person name="Yamada K."/>
            <person name="Nakamura Y."/>
            <person name="Ichinomiya M."/>
            <person name="Sato N."/>
            <person name="Blanc-Mathieu R."/>
            <person name="Endo H."/>
            <person name="Kuwata A."/>
            <person name="Ogata H."/>
        </authorList>
    </citation>
    <scope>NUCLEOTIDE SEQUENCE [LARGE SCALE GENOMIC DNA]</scope>
</reference>
<dbReference type="PANTHER" id="PTHR44307">
    <property type="entry name" value="PHOSPHOETHANOLAMINE METHYLTRANSFERASE"/>
    <property type="match status" value="1"/>
</dbReference>
<keyword evidence="3" id="KW-0489">Methyltransferase</keyword>
<dbReference type="SUPFAM" id="SSF53639">
    <property type="entry name" value="AraD/HMP-PK domain-like"/>
    <property type="match status" value="1"/>
</dbReference>
<dbReference type="Proteomes" id="UP001165065">
    <property type="component" value="Unassembled WGS sequence"/>
</dbReference>
<dbReference type="InterPro" id="IPR029063">
    <property type="entry name" value="SAM-dependent_MTases_sf"/>
</dbReference>
<comment type="catalytic activity">
    <reaction evidence="6">
        <text>N,N-dimethylethanolamine phosphate + S-adenosyl-L-methionine = phosphocholine + S-adenosyl-L-homocysteine + H(+)</text>
        <dbReference type="Rhea" id="RHEA:25325"/>
        <dbReference type="ChEBI" id="CHEBI:15378"/>
        <dbReference type="ChEBI" id="CHEBI:57856"/>
        <dbReference type="ChEBI" id="CHEBI:58641"/>
        <dbReference type="ChEBI" id="CHEBI:59789"/>
        <dbReference type="ChEBI" id="CHEBI:295975"/>
        <dbReference type="EC" id="2.1.1.103"/>
    </reaction>
    <physiologicalReaction direction="left-to-right" evidence="6">
        <dbReference type="Rhea" id="RHEA:25326"/>
    </physiologicalReaction>
</comment>
<evidence type="ECO:0000256" key="4">
    <source>
        <dbReference type="ARBA" id="ARBA00022679"/>
    </source>
</evidence>
<dbReference type="OrthoDB" id="8300214at2759"/>